<name>A0A0L8AIF6_9BACT</name>
<dbReference type="RefSeq" id="WP_053224213.1">
    <property type="nucleotide sequence ID" value="NZ_JSVA01000015.1"/>
</dbReference>
<dbReference type="Pfam" id="PF01370">
    <property type="entry name" value="Epimerase"/>
    <property type="match status" value="1"/>
</dbReference>
<dbReference type="PANTHER" id="PTHR48079">
    <property type="entry name" value="PROTEIN YEEZ"/>
    <property type="match status" value="1"/>
</dbReference>
<dbReference type="EMBL" id="JSVA01000015">
    <property type="protein sequence ID" value="KOF02193.1"/>
    <property type="molecule type" value="Genomic_DNA"/>
</dbReference>
<dbReference type="PANTHER" id="PTHR48079:SF6">
    <property type="entry name" value="NAD(P)-BINDING DOMAIN-CONTAINING PROTEIN-RELATED"/>
    <property type="match status" value="1"/>
</dbReference>
<dbReference type="Proteomes" id="UP000036908">
    <property type="component" value="Unassembled WGS sequence"/>
</dbReference>
<proteinExistence type="predicted"/>
<protein>
    <recommendedName>
        <fullName evidence="1">NAD-dependent epimerase/dehydratase domain-containing protein</fullName>
    </recommendedName>
</protein>
<organism evidence="2 3">
    <name type="scientific">Roseivirga seohaensis subsp. aquiponti</name>
    <dbReference type="NCBI Taxonomy" id="1566026"/>
    <lineage>
        <taxon>Bacteria</taxon>
        <taxon>Pseudomonadati</taxon>
        <taxon>Bacteroidota</taxon>
        <taxon>Cytophagia</taxon>
        <taxon>Cytophagales</taxon>
        <taxon>Roseivirgaceae</taxon>
        <taxon>Roseivirga</taxon>
    </lineage>
</organism>
<sequence length="329" mass="36621">MKIGIIGGTGMLGHHLAIAAQLRQYEVVIIHRKDSNLSHIKDLKFESRIADLNDRGSMIRAMEGLDYVANCAAYYPTVPKPLAQEIKTARLQMQFFIDGVREAKVSRALYVGGSIVLPKNPNGLGHESLDYPQEPESTNAYLRVKWLMDYMAKINAEDGLPLVIGIPSMTFGEYDYSPTTGRLIQDAANEEIPAYVHGLRNAVYAGDAARGLLLALEKGRFGERYLITGENTSIEEIIKMICEIAQVPMIKKTIPLNMAKFISKSQEIKYTLFRGSPPTLSSTAVAILAYGQHLDGSKAKEELGYEPDLTVKDAIERAYNWFKKEGYIE</sequence>
<dbReference type="GO" id="GO:0004029">
    <property type="term" value="F:aldehyde dehydrogenase (NAD+) activity"/>
    <property type="evidence" value="ECO:0007669"/>
    <property type="project" value="TreeGrafter"/>
</dbReference>
<dbReference type="OrthoDB" id="1490291at2"/>
<dbReference type="InterPro" id="IPR001509">
    <property type="entry name" value="Epimerase_deHydtase"/>
</dbReference>
<dbReference type="PATRIC" id="fig|1566026.4.peg.942"/>
<dbReference type="GO" id="GO:0005737">
    <property type="term" value="C:cytoplasm"/>
    <property type="evidence" value="ECO:0007669"/>
    <property type="project" value="TreeGrafter"/>
</dbReference>
<dbReference type="InterPro" id="IPR051783">
    <property type="entry name" value="NAD(P)-dependent_oxidoreduct"/>
</dbReference>
<keyword evidence="3" id="KW-1185">Reference proteome</keyword>
<comment type="caution">
    <text evidence="2">The sequence shown here is derived from an EMBL/GenBank/DDBJ whole genome shotgun (WGS) entry which is preliminary data.</text>
</comment>
<dbReference type="SUPFAM" id="SSF51735">
    <property type="entry name" value="NAD(P)-binding Rossmann-fold domains"/>
    <property type="match status" value="1"/>
</dbReference>
<evidence type="ECO:0000259" key="1">
    <source>
        <dbReference type="Pfam" id="PF01370"/>
    </source>
</evidence>
<evidence type="ECO:0000313" key="3">
    <source>
        <dbReference type="Proteomes" id="UP000036908"/>
    </source>
</evidence>
<reference evidence="3" key="1">
    <citation type="submission" date="2014-11" db="EMBL/GenBank/DDBJ databases">
        <title>Genome sequencing of Roseivirga sp. D-25.</title>
        <authorList>
            <person name="Selvaratnam C."/>
            <person name="Thevarajoo S."/>
            <person name="Goh K.M."/>
            <person name="Eee R."/>
            <person name="Chan K.-G."/>
            <person name="Chong C.S."/>
        </authorList>
    </citation>
    <scope>NUCLEOTIDE SEQUENCE [LARGE SCALE GENOMIC DNA]</scope>
    <source>
        <strain evidence="3">D-25</strain>
    </source>
</reference>
<accession>A0A0L8AIF6</accession>
<gene>
    <name evidence="2" type="ORF">OB69_13220</name>
</gene>
<evidence type="ECO:0000313" key="2">
    <source>
        <dbReference type="EMBL" id="KOF02193.1"/>
    </source>
</evidence>
<dbReference type="AlphaFoldDB" id="A0A0L8AIF6"/>
<dbReference type="Gene3D" id="3.40.50.720">
    <property type="entry name" value="NAD(P)-binding Rossmann-like Domain"/>
    <property type="match status" value="1"/>
</dbReference>
<dbReference type="InterPro" id="IPR036291">
    <property type="entry name" value="NAD(P)-bd_dom_sf"/>
</dbReference>
<feature type="domain" description="NAD-dependent epimerase/dehydratase" evidence="1">
    <location>
        <begin position="5"/>
        <end position="226"/>
    </location>
</feature>